<name>A0AAJ4IFW8_9VIBR</name>
<reference evidence="1 2" key="1">
    <citation type="submission" date="2020-11" db="EMBL/GenBank/DDBJ databases">
        <title>Complete and Circularized Genome Assembly of a human isolate of Vibrio navarrensis biotype pommerensis with MiSeq and MinION Sequence Data.</title>
        <authorList>
            <person name="Schwartz K."/>
            <person name="Borowiak M."/>
            <person name="Deneke C."/>
            <person name="Balau V."/>
            <person name="Metelmann C."/>
            <person name="Strauch E."/>
        </authorList>
    </citation>
    <scope>NUCLEOTIDE SEQUENCE [LARGE SCALE GENOMIC DNA]</scope>
    <source>
        <strain evidence="1 2">20-VB00237</strain>
    </source>
</reference>
<proteinExistence type="predicted"/>
<protein>
    <submittedName>
        <fullName evidence="1">Uncharacterized protein</fullName>
    </submittedName>
</protein>
<evidence type="ECO:0000313" key="1">
    <source>
        <dbReference type="EMBL" id="QPL56116.1"/>
    </source>
</evidence>
<evidence type="ECO:0000313" key="2">
    <source>
        <dbReference type="Proteomes" id="UP000594435"/>
    </source>
</evidence>
<accession>A0AAJ4IFW8</accession>
<dbReference type="AlphaFoldDB" id="A0AAJ4IFW8"/>
<organism evidence="1 2">
    <name type="scientific">Vibrio navarrensis</name>
    <dbReference type="NCBI Taxonomy" id="29495"/>
    <lineage>
        <taxon>Bacteria</taxon>
        <taxon>Pseudomonadati</taxon>
        <taxon>Pseudomonadota</taxon>
        <taxon>Gammaproteobacteria</taxon>
        <taxon>Vibrionales</taxon>
        <taxon>Vibrionaceae</taxon>
        <taxon>Vibrio</taxon>
    </lineage>
</organism>
<dbReference type="Proteomes" id="UP000594435">
    <property type="component" value="Chromosome 2"/>
</dbReference>
<sequence length="45" mass="4892">MLAIVKKEQLSHPKMPLTNNEAMVAAASIQRKISYGTTSNAGDQF</sequence>
<dbReference type="EMBL" id="CP065218">
    <property type="protein sequence ID" value="QPL56116.1"/>
    <property type="molecule type" value="Genomic_DNA"/>
</dbReference>
<gene>
    <name evidence="1" type="ORF">I3X05_18615</name>
</gene>